<dbReference type="Gene3D" id="3.40.50.300">
    <property type="entry name" value="P-loop containing nucleotide triphosphate hydrolases"/>
    <property type="match status" value="1"/>
</dbReference>
<dbReference type="InterPro" id="IPR010914">
    <property type="entry name" value="RsgA_GTPase_dom"/>
</dbReference>
<evidence type="ECO:0000256" key="1">
    <source>
        <dbReference type="ARBA" id="ARBA00022741"/>
    </source>
</evidence>
<feature type="domain" description="EngC GTPase" evidence="5">
    <location>
        <begin position="133"/>
        <end position="291"/>
    </location>
</feature>
<gene>
    <name evidence="3" type="primary">rsgA</name>
    <name evidence="7" type="ORF">A6F49_06405</name>
</gene>
<dbReference type="GO" id="GO:0042274">
    <property type="term" value="P:ribosomal small subunit biogenesis"/>
    <property type="evidence" value="ECO:0007669"/>
    <property type="project" value="UniProtKB-UniRule"/>
</dbReference>
<dbReference type="GO" id="GO:0019843">
    <property type="term" value="F:rRNA binding"/>
    <property type="evidence" value="ECO:0007669"/>
    <property type="project" value="UniProtKB-KW"/>
</dbReference>
<feature type="binding site" evidence="3">
    <location>
        <position position="321"/>
    </location>
    <ligand>
        <name>Zn(2+)</name>
        <dbReference type="ChEBI" id="CHEBI:29105"/>
    </ligand>
</feature>
<feature type="binding site" evidence="3">
    <location>
        <begin position="234"/>
        <end position="242"/>
    </location>
    <ligand>
        <name>GTP</name>
        <dbReference type="ChEBI" id="CHEBI:37565"/>
    </ligand>
</feature>
<evidence type="ECO:0000259" key="6">
    <source>
        <dbReference type="PROSITE" id="PS51721"/>
    </source>
</evidence>
<feature type="compositionally biased region" description="Basic and acidic residues" evidence="4">
    <location>
        <begin position="1"/>
        <end position="13"/>
    </location>
</feature>
<dbReference type="OrthoDB" id="9809485at2"/>
<comment type="caution">
    <text evidence="7">The sequence shown here is derived from an EMBL/GenBank/DDBJ whole genome shotgun (WGS) entry which is preliminary data.</text>
</comment>
<reference evidence="7 8" key="1">
    <citation type="submission" date="2016-04" db="EMBL/GenBank/DDBJ databases">
        <title>First whole genome shotgun sequence of the bacterium Enteractinococcus sp. strain UASWS1574.</title>
        <authorList>
            <person name="Crovadore J."/>
            <person name="Chablais R."/>
            <person name="Lefort F."/>
        </authorList>
    </citation>
    <scope>NUCLEOTIDE SEQUENCE [LARGE SCALE GENOMIC DNA]</scope>
    <source>
        <strain evidence="7 8">UASWS1574</strain>
    </source>
</reference>
<keyword evidence="3" id="KW-0862">Zinc</keyword>
<keyword evidence="3" id="KW-0699">rRNA-binding</keyword>
<feature type="binding site" evidence="3">
    <location>
        <position position="330"/>
    </location>
    <ligand>
        <name>Zn(2+)</name>
        <dbReference type="ChEBI" id="CHEBI:29105"/>
    </ligand>
</feature>
<comment type="cofactor">
    <cofactor evidence="3">
        <name>Zn(2+)</name>
        <dbReference type="ChEBI" id="CHEBI:29105"/>
    </cofactor>
    <text evidence="3">Binds 1 zinc ion per subunit.</text>
</comment>
<organism evidence="7 8">
    <name type="scientific">Enteractinococcus helveticum</name>
    <dbReference type="NCBI Taxonomy" id="1837282"/>
    <lineage>
        <taxon>Bacteria</taxon>
        <taxon>Bacillati</taxon>
        <taxon>Actinomycetota</taxon>
        <taxon>Actinomycetes</taxon>
        <taxon>Micrococcales</taxon>
        <taxon>Micrococcaceae</taxon>
    </lineage>
</organism>
<dbReference type="PROSITE" id="PS51721">
    <property type="entry name" value="G_CP"/>
    <property type="match status" value="1"/>
</dbReference>
<feature type="binding site" evidence="3">
    <location>
        <position position="317"/>
    </location>
    <ligand>
        <name>Zn(2+)</name>
        <dbReference type="ChEBI" id="CHEBI:29105"/>
    </ligand>
</feature>
<dbReference type="Pfam" id="PF03193">
    <property type="entry name" value="RsgA_GTPase"/>
    <property type="match status" value="1"/>
</dbReference>
<evidence type="ECO:0000256" key="2">
    <source>
        <dbReference type="ARBA" id="ARBA00023134"/>
    </source>
</evidence>
<dbReference type="Gene3D" id="1.10.40.50">
    <property type="entry name" value="Probable gtpase engc, domain 3"/>
    <property type="match status" value="1"/>
</dbReference>
<accession>A0A1B7M1W4</accession>
<dbReference type="CDD" id="cd01854">
    <property type="entry name" value="YjeQ_EngC"/>
    <property type="match status" value="1"/>
</dbReference>
<dbReference type="AlphaFoldDB" id="A0A1B7M1W4"/>
<comment type="function">
    <text evidence="3">One of several proteins that assist in the late maturation steps of the functional core of the 30S ribosomal subunit. Helps release RbfA from mature subunits. May play a role in the assembly of ribosomal proteins into the subunit. Circularly permuted GTPase that catalyzes slow GTP hydrolysis, GTPase activity is stimulated by the 30S ribosomal subunit.</text>
</comment>
<keyword evidence="3" id="KW-0694">RNA-binding</keyword>
<keyword evidence="3" id="KW-0378">Hydrolase</keyword>
<dbReference type="NCBIfam" id="TIGR00157">
    <property type="entry name" value="ribosome small subunit-dependent GTPase A"/>
    <property type="match status" value="1"/>
</dbReference>
<dbReference type="PANTHER" id="PTHR32120:SF11">
    <property type="entry name" value="SMALL RIBOSOMAL SUBUNIT BIOGENESIS GTPASE RSGA 1, MITOCHONDRIAL-RELATED"/>
    <property type="match status" value="1"/>
</dbReference>
<dbReference type="STRING" id="1837282.A6F49_06405"/>
<dbReference type="Proteomes" id="UP000078292">
    <property type="component" value="Unassembled WGS sequence"/>
</dbReference>
<evidence type="ECO:0000256" key="3">
    <source>
        <dbReference type="HAMAP-Rule" id="MF_01820"/>
    </source>
</evidence>
<dbReference type="EMBL" id="LXEY01000011">
    <property type="protein sequence ID" value="OAV62564.1"/>
    <property type="molecule type" value="Genomic_DNA"/>
</dbReference>
<dbReference type="InterPro" id="IPR027417">
    <property type="entry name" value="P-loop_NTPase"/>
</dbReference>
<sequence length="366" mass="39426">MSRYRIDYSRYDESSVPNRPSKRGSRPRTKDRPAHEDAITGRVTTVDRGRYTIYLPAERKTKTSRGTKARYITAMRAREMRNTAIVTGDLVDIVGDTSGHEGTLARIVRLQPRETVLRRSADDTDAYERVVVANADTLVIVVAAANPEPRTGFIDRAMVAAYDAGITPILCITKTDLAAAEKLTEHYAHLDLEIFSIGPVNTDDGDPSLAPILHPADLDTIQDRLAGHITALIGPSGVGKSTLLNALTGADRAVGHVNVVTGRGRHTSSSALAIPLNQAGTSMIIDTPGIRSFGMGLVDPDTVVAAFEDLIDAIVDCPRGCTHTQDSPGCALDAWVAAGHAGESGPQRLASLRRLLENRLETEDFD</sequence>
<comment type="subunit">
    <text evidence="3">Monomer. Associates with 30S ribosomal subunit, binds 16S rRNA.</text>
</comment>
<keyword evidence="8" id="KW-1185">Reference proteome</keyword>
<evidence type="ECO:0000259" key="5">
    <source>
        <dbReference type="PROSITE" id="PS50936"/>
    </source>
</evidence>
<dbReference type="PROSITE" id="PS50936">
    <property type="entry name" value="ENGC_GTPASE"/>
    <property type="match status" value="1"/>
</dbReference>
<comment type="subcellular location">
    <subcellularLocation>
        <location evidence="3">Cytoplasm</location>
    </subcellularLocation>
</comment>
<feature type="binding site" evidence="3">
    <location>
        <begin position="173"/>
        <end position="176"/>
    </location>
    <ligand>
        <name>GTP</name>
        <dbReference type="ChEBI" id="CHEBI:37565"/>
    </ligand>
</feature>
<comment type="similarity">
    <text evidence="3">Belongs to the TRAFAC class YlqF/YawG GTPase family. RsgA subfamily.</text>
</comment>
<keyword evidence="2 3" id="KW-0342">GTP-binding</keyword>
<dbReference type="GO" id="GO:0005737">
    <property type="term" value="C:cytoplasm"/>
    <property type="evidence" value="ECO:0007669"/>
    <property type="project" value="UniProtKB-SubCell"/>
</dbReference>
<dbReference type="SUPFAM" id="SSF52540">
    <property type="entry name" value="P-loop containing nucleoside triphosphate hydrolases"/>
    <property type="match status" value="1"/>
</dbReference>
<keyword evidence="3" id="KW-0479">Metal-binding</keyword>
<dbReference type="GO" id="GO:0046872">
    <property type="term" value="F:metal ion binding"/>
    <property type="evidence" value="ECO:0007669"/>
    <property type="project" value="UniProtKB-KW"/>
</dbReference>
<dbReference type="InterPro" id="IPR004881">
    <property type="entry name" value="Ribosome_biogen_GTPase_RsgA"/>
</dbReference>
<keyword evidence="3" id="KW-0963">Cytoplasm</keyword>
<evidence type="ECO:0000256" key="4">
    <source>
        <dbReference type="SAM" id="MobiDB-lite"/>
    </source>
</evidence>
<dbReference type="InterPro" id="IPR030378">
    <property type="entry name" value="G_CP_dom"/>
</dbReference>
<dbReference type="GO" id="GO:0003924">
    <property type="term" value="F:GTPase activity"/>
    <property type="evidence" value="ECO:0007669"/>
    <property type="project" value="UniProtKB-UniRule"/>
</dbReference>
<dbReference type="PANTHER" id="PTHR32120">
    <property type="entry name" value="SMALL RIBOSOMAL SUBUNIT BIOGENESIS GTPASE RSGA"/>
    <property type="match status" value="1"/>
</dbReference>
<feature type="domain" description="CP-type G" evidence="6">
    <location>
        <begin position="124"/>
        <end position="293"/>
    </location>
</feature>
<dbReference type="EC" id="3.6.1.-" evidence="3"/>
<dbReference type="GO" id="GO:0005525">
    <property type="term" value="F:GTP binding"/>
    <property type="evidence" value="ECO:0007669"/>
    <property type="project" value="UniProtKB-UniRule"/>
</dbReference>
<protein>
    <recommendedName>
        <fullName evidence="3">Small ribosomal subunit biogenesis GTPase RsgA</fullName>
        <ecNumber evidence="3">3.6.1.-</ecNumber>
    </recommendedName>
</protein>
<evidence type="ECO:0000313" key="7">
    <source>
        <dbReference type="EMBL" id="OAV62564.1"/>
    </source>
</evidence>
<feature type="compositionally biased region" description="Basic and acidic residues" evidence="4">
    <location>
        <begin position="28"/>
        <end position="39"/>
    </location>
</feature>
<proteinExistence type="inferred from homology"/>
<keyword evidence="3" id="KW-0690">Ribosome biogenesis</keyword>
<dbReference type="RefSeq" id="WP_043057032.1">
    <property type="nucleotide sequence ID" value="NZ_LXEY01000011.1"/>
</dbReference>
<keyword evidence="1 3" id="KW-0547">Nucleotide-binding</keyword>
<feature type="binding site" evidence="3">
    <location>
        <position position="323"/>
    </location>
    <ligand>
        <name>Zn(2+)</name>
        <dbReference type="ChEBI" id="CHEBI:29105"/>
    </ligand>
</feature>
<name>A0A1B7M1W4_9MICC</name>
<evidence type="ECO:0000313" key="8">
    <source>
        <dbReference type="Proteomes" id="UP000078292"/>
    </source>
</evidence>
<feature type="region of interest" description="Disordered" evidence="4">
    <location>
        <begin position="1"/>
        <end position="39"/>
    </location>
</feature>
<dbReference type="HAMAP" id="MF_01820">
    <property type="entry name" value="GTPase_RsgA"/>
    <property type="match status" value="1"/>
</dbReference>